<accession>A0A0B6YYQ9</accession>
<feature type="non-terminal residue" evidence="2">
    <location>
        <position position="68"/>
    </location>
</feature>
<evidence type="ECO:0000313" key="2">
    <source>
        <dbReference type="EMBL" id="CEK61444.1"/>
    </source>
</evidence>
<gene>
    <name evidence="2" type="primary">ORF42270</name>
</gene>
<dbReference type="AlphaFoldDB" id="A0A0B6YYQ9"/>
<evidence type="ECO:0000256" key="1">
    <source>
        <dbReference type="SAM" id="MobiDB-lite"/>
    </source>
</evidence>
<dbReference type="EMBL" id="HACG01014579">
    <property type="protein sequence ID" value="CEK61444.1"/>
    <property type="molecule type" value="Transcribed_RNA"/>
</dbReference>
<reference evidence="2" key="1">
    <citation type="submission" date="2014-12" db="EMBL/GenBank/DDBJ databases">
        <title>Insight into the proteome of Arion vulgaris.</title>
        <authorList>
            <person name="Aradska J."/>
            <person name="Bulat T."/>
            <person name="Smidak R."/>
            <person name="Sarate P."/>
            <person name="Gangsoo J."/>
            <person name="Sialana F."/>
            <person name="Bilban M."/>
            <person name="Lubec G."/>
        </authorList>
    </citation>
    <scope>NUCLEOTIDE SEQUENCE</scope>
    <source>
        <tissue evidence="2">Skin</tissue>
    </source>
</reference>
<sequence length="68" mass="7700">ARKGRKQIIEKVVDDKKVNNDSEKTSYIELSVKDVIYKADEEKKEGEVGETTIERKQTVEADKDSAEG</sequence>
<name>A0A0B6YYQ9_9EUPU</name>
<proteinExistence type="predicted"/>
<feature type="non-terminal residue" evidence="2">
    <location>
        <position position="1"/>
    </location>
</feature>
<feature type="region of interest" description="Disordered" evidence="1">
    <location>
        <begin position="43"/>
        <end position="68"/>
    </location>
</feature>
<organism evidence="2">
    <name type="scientific">Arion vulgaris</name>
    <dbReference type="NCBI Taxonomy" id="1028688"/>
    <lineage>
        <taxon>Eukaryota</taxon>
        <taxon>Metazoa</taxon>
        <taxon>Spiralia</taxon>
        <taxon>Lophotrochozoa</taxon>
        <taxon>Mollusca</taxon>
        <taxon>Gastropoda</taxon>
        <taxon>Heterobranchia</taxon>
        <taxon>Euthyneura</taxon>
        <taxon>Panpulmonata</taxon>
        <taxon>Eupulmonata</taxon>
        <taxon>Stylommatophora</taxon>
        <taxon>Helicina</taxon>
        <taxon>Arionoidea</taxon>
        <taxon>Arionidae</taxon>
        <taxon>Arion</taxon>
    </lineage>
</organism>
<protein>
    <submittedName>
        <fullName evidence="2">Uncharacterized protein</fullName>
    </submittedName>
</protein>